<protein>
    <submittedName>
        <fullName evidence="1">Uncharacterized protein</fullName>
    </submittedName>
</protein>
<accession>G9ZCV6</accession>
<proteinExistence type="predicted"/>
<organism evidence="1 2">
    <name type="scientific">Cardiobacterium valvarum F0432</name>
    <dbReference type="NCBI Taxonomy" id="797473"/>
    <lineage>
        <taxon>Bacteria</taxon>
        <taxon>Pseudomonadati</taxon>
        <taxon>Pseudomonadota</taxon>
        <taxon>Gammaproteobacteria</taxon>
        <taxon>Cardiobacteriales</taxon>
        <taxon>Cardiobacteriaceae</taxon>
        <taxon>Cardiobacterium</taxon>
    </lineage>
</organism>
<dbReference type="HOGENOM" id="CLU_3166021_0_0_6"/>
<comment type="caution">
    <text evidence="1">The sequence shown here is derived from an EMBL/GenBank/DDBJ whole genome shotgun (WGS) entry which is preliminary data.</text>
</comment>
<name>G9ZCV6_9GAMM</name>
<reference evidence="1 2" key="1">
    <citation type="submission" date="2011-08" db="EMBL/GenBank/DDBJ databases">
        <authorList>
            <person name="Weinstock G."/>
            <person name="Sodergren E."/>
            <person name="Clifton S."/>
            <person name="Fulton L."/>
            <person name="Fulton B."/>
            <person name="Courtney L."/>
            <person name="Fronick C."/>
            <person name="Harrison M."/>
            <person name="Strong C."/>
            <person name="Farmer C."/>
            <person name="Delahaunty K."/>
            <person name="Markovic C."/>
            <person name="Hall O."/>
            <person name="Minx P."/>
            <person name="Tomlinson C."/>
            <person name="Mitreva M."/>
            <person name="Hou S."/>
            <person name="Chen J."/>
            <person name="Wollam A."/>
            <person name="Pepin K.H."/>
            <person name="Johnson M."/>
            <person name="Bhonagiri V."/>
            <person name="Zhang X."/>
            <person name="Suruliraj S."/>
            <person name="Warren W."/>
            <person name="Chinwalla A."/>
            <person name="Mardis E.R."/>
            <person name="Wilson R.K."/>
        </authorList>
    </citation>
    <scope>NUCLEOTIDE SEQUENCE [LARGE SCALE GENOMIC DNA]</scope>
    <source>
        <strain evidence="1 2">F0432</strain>
    </source>
</reference>
<dbReference type="Proteomes" id="UP000004750">
    <property type="component" value="Unassembled WGS sequence"/>
</dbReference>
<gene>
    <name evidence="1" type="ORF">HMPREF9080_00585</name>
</gene>
<dbReference type="STRING" id="797473.HMPREF9080_00585"/>
<evidence type="ECO:0000313" key="1">
    <source>
        <dbReference type="EMBL" id="EHM55620.1"/>
    </source>
</evidence>
<dbReference type="EMBL" id="AGCM01000028">
    <property type="protein sequence ID" value="EHM55620.1"/>
    <property type="molecule type" value="Genomic_DNA"/>
</dbReference>
<dbReference type="AlphaFoldDB" id="G9ZCV6"/>
<evidence type="ECO:0000313" key="2">
    <source>
        <dbReference type="Proteomes" id="UP000004750"/>
    </source>
</evidence>
<sequence length="47" mass="5311">MFQFIGLHKGATRARPAVRIVAIRPWESGLRDKSGRIGAKPEHRQNT</sequence>